<dbReference type="PaxDb" id="121845-A0A1S3DNT9"/>
<feature type="domain" description="Integrase catalytic" evidence="2">
    <location>
        <begin position="81"/>
        <end position="241"/>
    </location>
</feature>
<dbReference type="GO" id="GO:0015074">
    <property type="term" value="P:DNA integration"/>
    <property type="evidence" value="ECO:0007669"/>
    <property type="project" value="InterPro"/>
</dbReference>
<dbReference type="InterPro" id="IPR041588">
    <property type="entry name" value="Integrase_H2C2"/>
</dbReference>
<dbReference type="EC" id="2.7.7.49" evidence="1"/>
<reference evidence="4" key="1">
    <citation type="submission" date="2025-08" db="UniProtKB">
        <authorList>
            <consortium name="RefSeq"/>
        </authorList>
    </citation>
    <scope>IDENTIFICATION</scope>
</reference>
<keyword evidence="3" id="KW-1185">Reference proteome</keyword>
<evidence type="ECO:0000313" key="3">
    <source>
        <dbReference type="Proteomes" id="UP000079169"/>
    </source>
</evidence>
<dbReference type="PROSITE" id="PS50994">
    <property type="entry name" value="INTEGRASE"/>
    <property type="match status" value="1"/>
</dbReference>
<organism evidence="3 4">
    <name type="scientific">Diaphorina citri</name>
    <name type="common">Asian citrus psyllid</name>
    <dbReference type="NCBI Taxonomy" id="121845"/>
    <lineage>
        <taxon>Eukaryota</taxon>
        <taxon>Metazoa</taxon>
        <taxon>Ecdysozoa</taxon>
        <taxon>Arthropoda</taxon>
        <taxon>Hexapoda</taxon>
        <taxon>Insecta</taxon>
        <taxon>Pterygota</taxon>
        <taxon>Neoptera</taxon>
        <taxon>Paraneoptera</taxon>
        <taxon>Hemiptera</taxon>
        <taxon>Sternorrhyncha</taxon>
        <taxon>Psylloidea</taxon>
        <taxon>Psyllidae</taxon>
        <taxon>Diaphorininae</taxon>
        <taxon>Diaphorina</taxon>
    </lineage>
</organism>
<dbReference type="InterPro" id="IPR012337">
    <property type="entry name" value="RNaseH-like_sf"/>
</dbReference>
<proteinExistence type="predicted"/>
<dbReference type="GO" id="GO:0003676">
    <property type="term" value="F:nucleic acid binding"/>
    <property type="evidence" value="ECO:0007669"/>
    <property type="project" value="InterPro"/>
</dbReference>
<dbReference type="Gene3D" id="1.10.340.70">
    <property type="match status" value="1"/>
</dbReference>
<dbReference type="Pfam" id="PF17921">
    <property type="entry name" value="Integrase_H2C2"/>
    <property type="match status" value="1"/>
</dbReference>
<dbReference type="RefSeq" id="XP_008484648.1">
    <property type="nucleotide sequence ID" value="XM_008486426.1"/>
</dbReference>
<accession>A0A1S3DNT9</accession>
<dbReference type="FunFam" id="1.10.340.70:FF:000004">
    <property type="entry name" value="Retrovirus-related Pol polyprotein from transposon 297-like Protein"/>
    <property type="match status" value="1"/>
</dbReference>
<dbReference type="GeneID" id="103521318"/>
<dbReference type="KEGG" id="dci:103521318"/>
<dbReference type="GO" id="GO:0003964">
    <property type="term" value="F:RNA-directed DNA polymerase activity"/>
    <property type="evidence" value="ECO:0007669"/>
    <property type="project" value="UniProtKB-EC"/>
</dbReference>
<dbReference type="PANTHER" id="PTHR37984:SF7">
    <property type="entry name" value="INTEGRASE CATALYTIC DOMAIN-CONTAINING PROTEIN"/>
    <property type="match status" value="1"/>
</dbReference>
<dbReference type="STRING" id="121845.A0A1S3DNT9"/>
<dbReference type="InterPro" id="IPR050951">
    <property type="entry name" value="Retrovirus_Pol_polyprotein"/>
</dbReference>
<gene>
    <name evidence="4" type="primary">LOC103521318</name>
</gene>
<dbReference type="SUPFAM" id="SSF53098">
    <property type="entry name" value="Ribonuclease H-like"/>
    <property type="match status" value="1"/>
</dbReference>
<dbReference type="Proteomes" id="UP000079169">
    <property type="component" value="Unplaced"/>
</dbReference>
<dbReference type="AlphaFoldDB" id="A0A1S3DNT9"/>
<dbReference type="OMA" id="PNRINSH"/>
<dbReference type="InterPro" id="IPR036397">
    <property type="entry name" value="RNaseH_sf"/>
</dbReference>
<name>A0A1S3DNT9_DIACI</name>
<dbReference type="Gene3D" id="3.30.420.10">
    <property type="entry name" value="Ribonuclease H-like superfamily/Ribonuclease H"/>
    <property type="match status" value="1"/>
</dbReference>
<protein>
    <recommendedName>
        <fullName evidence="1">RNA-directed DNA polymerase</fullName>
        <ecNumber evidence="1">2.7.7.49</ecNumber>
    </recommendedName>
</protein>
<sequence>MSESGILYYDGRIIIPTSLKKHILELVHSGHQGFTKTKLKATESVYWVNMNSDIEEYVNKCKVCDKFKHCNTRDELSSHEIVCLPFSKLGVDIMTFGGKDYLVVIDYYTKWLEILPIKTKTCNEIICKLSELFSTHGIPSQIVSDNSPFGSYEVSQFAKKYNIKWIYSSPHYARSNGMAERGIQIAKNIMKKSLESGVSFYELLLEYRSTPIPDIGVAPSVMLMGRRLKTKIPISDKNLKPLGSLDEVHTMVQDKINLSKEKSKSYHDKLCKQERIFVPGQTVLVWDFNNKIWEAGRLLKKLDCPRSYLVRVRGRVLRRNVVHLRATEGDYLVDDRQDCNGDVYDFRQNIAQNVERNMLVHRNTNVPTISDPNNEVNNLPNRINSHVSQTRFGRQIRRPQRLNL</sequence>
<dbReference type="FunFam" id="3.30.420.10:FF:000063">
    <property type="entry name" value="Retrovirus-related Pol polyprotein from transposon 297-like Protein"/>
    <property type="match status" value="1"/>
</dbReference>
<dbReference type="PANTHER" id="PTHR37984">
    <property type="entry name" value="PROTEIN CBG26694"/>
    <property type="match status" value="1"/>
</dbReference>
<evidence type="ECO:0000256" key="1">
    <source>
        <dbReference type="ARBA" id="ARBA00012493"/>
    </source>
</evidence>
<evidence type="ECO:0000313" key="4">
    <source>
        <dbReference type="RefSeq" id="XP_008484648.1"/>
    </source>
</evidence>
<evidence type="ECO:0000259" key="2">
    <source>
        <dbReference type="PROSITE" id="PS50994"/>
    </source>
</evidence>
<dbReference type="InterPro" id="IPR001584">
    <property type="entry name" value="Integrase_cat-core"/>
</dbReference>